<name>A0A2I2FEI7_ASPCN</name>
<keyword evidence="2" id="KW-1185">Reference proteome</keyword>
<dbReference type="RefSeq" id="XP_024673063.1">
    <property type="nucleotide sequence ID" value="XM_024812268.1"/>
</dbReference>
<dbReference type="GeneID" id="36519428"/>
<proteinExistence type="predicted"/>
<dbReference type="EMBL" id="KZ559132">
    <property type="protein sequence ID" value="PLB39051.1"/>
    <property type="molecule type" value="Genomic_DNA"/>
</dbReference>
<protein>
    <submittedName>
        <fullName evidence="1">Uncharacterized protein</fullName>
    </submittedName>
</protein>
<evidence type="ECO:0000313" key="2">
    <source>
        <dbReference type="Proteomes" id="UP000234585"/>
    </source>
</evidence>
<dbReference type="AlphaFoldDB" id="A0A2I2FEI7"/>
<sequence>MRVMFLRPSVCGIHKVLVFIFALYFTHGSVWNLNFSHRLSCLYRSRDYQVRRFRRYEPRCGESSSPSRRLSPPTANQVKYLRPSLMDTIRWFLNNSANGVGTISQWPWSRFQHFGHGLPRFPLAAWWAGVSVRGIPRSLTALTVDFRGLDFVFLTHPLRAIIDLDLS</sequence>
<organism evidence="1 2">
    <name type="scientific">Aspergillus candidus</name>
    <dbReference type="NCBI Taxonomy" id="41067"/>
    <lineage>
        <taxon>Eukaryota</taxon>
        <taxon>Fungi</taxon>
        <taxon>Dikarya</taxon>
        <taxon>Ascomycota</taxon>
        <taxon>Pezizomycotina</taxon>
        <taxon>Eurotiomycetes</taxon>
        <taxon>Eurotiomycetidae</taxon>
        <taxon>Eurotiales</taxon>
        <taxon>Aspergillaceae</taxon>
        <taxon>Aspergillus</taxon>
        <taxon>Aspergillus subgen. Circumdati</taxon>
    </lineage>
</organism>
<gene>
    <name evidence="1" type="ORF">BDW47DRAFT_104178</name>
</gene>
<dbReference type="Proteomes" id="UP000234585">
    <property type="component" value="Unassembled WGS sequence"/>
</dbReference>
<evidence type="ECO:0000313" key="1">
    <source>
        <dbReference type="EMBL" id="PLB39051.1"/>
    </source>
</evidence>
<reference evidence="1 2" key="1">
    <citation type="submission" date="2017-12" db="EMBL/GenBank/DDBJ databases">
        <authorList>
            <consortium name="DOE Joint Genome Institute"/>
            <person name="Haridas S."/>
            <person name="Kjaerbolling I."/>
            <person name="Vesth T.C."/>
            <person name="Frisvad J.C."/>
            <person name="Nybo J.L."/>
            <person name="Theobald S."/>
            <person name="Kuo A."/>
            <person name="Bowyer P."/>
            <person name="Matsuda Y."/>
            <person name="Mondo S."/>
            <person name="Lyhne E.K."/>
            <person name="Kogle M.E."/>
            <person name="Clum A."/>
            <person name="Lipzen A."/>
            <person name="Salamov A."/>
            <person name="Ngan C.Y."/>
            <person name="Daum C."/>
            <person name="Chiniquy J."/>
            <person name="Barry K."/>
            <person name="LaButti K."/>
            <person name="Simmons B.A."/>
            <person name="Magnuson J.K."/>
            <person name="Mortensen U.H."/>
            <person name="Larsen T.O."/>
            <person name="Grigoriev I.V."/>
            <person name="Baker S.E."/>
            <person name="Andersen M.R."/>
            <person name="Nordberg H.P."/>
            <person name="Cantor M.N."/>
            <person name="Hua S.X."/>
        </authorList>
    </citation>
    <scope>NUCLEOTIDE SEQUENCE [LARGE SCALE GENOMIC DNA]</scope>
    <source>
        <strain evidence="1 2">CBS 102.13</strain>
    </source>
</reference>
<accession>A0A2I2FEI7</accession>